<evidence type="ECO:0000313" key="2">
    <source>
        <dbReference type="Proteomes" id="UP000324222"/>
    </source>
</evidence>
<dbReference type="EMBL" id="VSRR010018154">
    <property type="protein sequence ID" value="MPC61028.1"/>
    <property type="molecule type" value="Genomic_DNA"/>
</dbReference>
<comment type="caution">
    <text evidence="1">The sequence shown here is derived from an EMBL/GenBank/DDBJ whole genome shotgun (WGS) entry which is preliminary data.</text>
</comment>
<sequence length="85" mass="9108">MLDLKSSTPDYLPRTGPLSNFSMLFTETAKRNQSRINFCSHALVPFAKALRMSYNRISTVLSVSDHATTAAPAPAAAAATCSGFL</sequence>
<name>A0A5B7GVN7_PORTR</name>
<dbReference type="Proteomes" id="UP000324222">
    <property type="component" value="Unassembled WGS sequence"/>
</dbReference>
<reference evidence="1 2" key="1">
    <citation type="submission" date="2019-05" db="EMBL/GenBank/DDBJ databases">
        <title>Another draft genome of Portunus trituberculatus and its Hox gene families provides insights of decapod evolution.</title>
        <authorList>
            <person name="Jeong J.-H."/>
            <person name="Song I."/>
            <person name="Kim S."/>
            <person name="Choi T."/>
            <person name="Kim D."/>
            <person name="Ryu S."/>
            <person name="Kim W."/>
        </authorList>
    </citation>
    <scope>NUCLEOTIDE SEQUENCE [LARGE SCALE GENOMIC DNA]</scope>
    <source>
        <tissue evidence="1">Muscle</tissue>
    </source>
</reference>
<gene>
    <name evidence="1" type="ORF">E2C01_055091</name>
</gene>
<accession>A0A5B7GVN7</accession>
<keyword evidence="2" id="KW-1185">Reference proteome</keyword>
<proteinExistence type="predicted"/>
<organism evidence="1 2">
    <name type="scientific">Portunus trituberculatus</name>
    <name type="common">Swimming crab</name>
    <name type="synonym">Neptunus trituberculatus</name>
    <dbReference type="NCBI Taxonomy" id="210409"/>
    <lineage>
        <taxon>Eukaryota</taxon>
        <taxon>Metazoa</taxon>
        <taxon>Ecdysozoa</taxon>
        <taxon>Arthropoda</taxon>
        <taxon>Crustacea</taxon>
        <taxon>Multicrustacea</taxon>
        <taxon>Malacostraca</taxon>
        <taxon>Eumalacostraca</taxon>
        <taxon>Eucarida</taxon>
        <taxon>Decapoda</taxon>
        <taxon>Pleocyemata</taxon>
        <taxon>Brachyura</taxon>
        <taxon>Eubrachyura</taxon>
        <taxon>Portunoidea</taxon>
        <taxon>Portunidae</taxon>
        <taxon>Portuninae</taxon>
        <taxon>Portunus</taxon>
    </lineage>
</organism>
<dbReference type="AlphaFoldDB" id="A0A5B7GVN7"/>
<evidence type="ECO:0000313" key="1">
    <source>
        <dbReference type="EMBL" id="MPC61028.1"/>
    </source>
</evidence>
<protein>
    <submittedName>
        <fullName evidence="1">Uncharacterized protein</fullName>
    </submittedName>
</protein>